<dbReference type="PRINTS" id="PR00069">
    <property type="entry name" value="ALDKETRDTASE"/>
</dbReference>
<protein>
    <submittedName>
        <fullName evidence="2">Aryl-alcohol dehydrogenase-like predicted oxidoreductase</fullName>
    </submittedName>
</protein>
<reference evidence="2 3" key="1">
    <citation type="submission" date="2021-03" db="EMBL/GenBank/DDBJ databases">
        <title>Genomic Encyclopedia of Type Strains, Phase IV (KMG-IV): sequencing the most valuable type-strain genomes for metagenomic binning, comparative biology and taxonomic classification.</title>
        <authorList>
            <person name="Goeker M."/>
        </authorList>
    </citation>
    <scope>NUCLEOTIDE SEQUENCE [LARGE SCALE GENOMIC DNA]</scope>
    <source>
        <strain evidence="2 3">DSM 25790</strain>
    </source>
</reference>
<keyword evidence="3" id="KW-1185">Reference proteome</keyword>
<feature type="domain" description="NADP-dependent oxidoreductase" evidence="1">
    <location>
        <begin position="16"/>
        <end position="295"/>
    </location>
</feature>
<dbReference type="PANTHER" id="PTHR43312:SF1">
    <property type="entry name" value="NADP-DEPENDENT OXIDOREDUCTASE DOMAIN-CONTAINING PROTEIN"/>
    <property type="match status" value="1"/>
</dbReference>
<dbReference type="InterPro" id="IPR020471">
    <property type="entry name" value="AKR"/>
</dbReference>
<sequence>MNRNQLGKSDIYISELTLGCMSIGTNSREAKKIIDKALDVGINHLDTADLYDFGQNEEIVGQAIKDKRDKIILTTKVGNHFNKENQDWFWDPSKKHIKQGVKDSLSRLQTDYIDFYMLHGGTIDDPISESIEAFDELKQEGLIRSYGISSIRPNVIREYVEYSSIDGVMMQYNMLDRRPEEEILDLLHENNIRVLARGPLAKGMLSNKGDKQIEIKGKDGFLDYKYDELDTIYHQLSDLHQNSSMNELALKYVLKHPAVATAVFGASSMEQVEENTLYNPSNILTNETYAAIQEITKPIQYKNHR</sequence>
<evidence type="ECO:0000313" key="2">
    <source>
        <dbReference type="EMBL" id="MBP2256439.1"/>
    </source>
</evidence>
<organism evidence="2 3">
    <name type="scientific">Virgibacillus alimentarius</name>
    <dbReference type="NCBI Taxonomy" id="698769"/>
    <lineage>
        <taxon>Bacteria</taxon>
        <taxon>Bacillati</taxon>
        <taxon>Bacillota</taxon>
        <taxon>Bacilli</taxon>
        <taxon>Bacillales</taxon>
        <taxon>Bacillaceae</taxon>
        <taxon>Virgibacillus</taxon>
    </lineage>
</organism>
<dbReference type="Gene3D" id="3.20.20.100">
    <property type="entry name" value="NADP-dependent oxidoreductase domain"/>
    <property type="match status" value="1"/>
</dbReference>
<dbReference type="InterPro" id="IPR036812">
    <property type="entry name" value="NAD(P)_OxRdtase_dom_sf"/>
</dbReference>
<name>A0ABS4S4L7_9BACI</name>
<comment type="caution">
    <text evidence="2">The sequence shown here is derived from an EMBL/GenBank/DDBJ whole genome shotgun (WGS) entry which is preliminary data.</text>
</comment>
<dbReference type="SUPFAM" id="SSF51430">
    <property type="entry name" value="NAD(P)-linked oxidoreductase"/>
    <property type="match status" value="1"/>
</dbReference>
<accession>A0ABS4S4L7</accession>
<dbReference type="Proteomes" id="UP001519294">
    <property type="component" value="Unassembled WGS sequence"/>
</dbReference>
<proteinExistence type="predicted"/>
<dbReference type="RefSeq" id="WP_029266608.1">
    <property type="nucleotide sequence ID" value="NZ_JAGIKX010000001.1"/>
</dbReference>
<dbReference type="CDD" id="cd19086">
    <property type="entry name" value="AKR_AKR11C1"/>
    <property type="match status" value="1"/>
</dbReference>
<dbReference type="InterPro" id="IPR053135">
    <property type="entry name" value="AKR2_Oxidoreductase"/>
</dbReference>
<gene>
    <name evidence="2" type="ORF">J2Z81_000371</name>
</gene>
<dbReference type="EMBL" id="JAGIKX010000001">
    <property type="protein sequence ID" value="MBP2256439.1"/>
    <property type="molecule type" value="Genomic_DNA"/>
</dbReference>
<dbReference type="PANTHER" id="PTHR43312">
    <property type="entry name" value="D-THREO-ALDOSE 1-DEHYDROGENASE"/>
    <property type="match status" value="1"/>
</dbReference>
<evidence type="ECO:0000313" key="3">
    <source>
        <dbReference type="Proteomes" id="UP001519294"/>
    </source>
</evidence>
<dbReference type="InterPro" id="IPR023210">
    <property type="entry name" value="NADP_OxRdtase_dom"/>
</dbReference>
<evidence type="ECO:0000259" key="1">
    <source>
        <dbReference type="Pfam" id="PF00248"/>
    </source>
</evidence>
<dbReference type="Pfam" id="PF00248">
    <property type="entry name" value="Aldo_ket_red"/>
    <property type="match status" value="1"/>
</dbReference>